<comment type="similarity">
    <text evidence="1">Belongs to the transposase 11 family.</text>
</comment>
<reference evidence="6 7" key="1">
    <citation type="submission" date="2019-07" db="EMBL/GenBank/DDBJ databases">
        <title>Whole genome shotgun sequence of Clostridium butyricum NBRC 3858.</title>
        <authorList>
            <person name="Hosoyama A."/>
            <person name="Uohara A."/>
            <person name="Ohji S."/>
            <person name="Ichikawa N."/>
        </authorList>
    </citation>
    <scope>NUCLEOTIDE SEQUENCE [LARGE SCALE GENOMIC DNA]</scope>
    <source>
        <strain evidence="6 7">NBRC 3858</strain>
    </source>
</reference>
<dbReference type="NCBIfam" id="NF033592">
    <property type="entry name" value="transpos_IS4_1"/>
    <property type="match status" value="1"/>
</dbReference>
<proteinExistence type="inferred from homology"/>
<evidence type="ECO:0000256" key="1">
    <source>
        <dbReference type="ARBA" id="ARBA00010075"/>
    </source>
</evidence>
<keyword evidence="4" id="KW-0233">DNA recombination</keyword>
<comment type="caution">
    <text evidence="6">The sequence shown here is derived from an EMBL/GenBank/DDBJ whole genome shotgun (WGS) entry which is preliminary data.</text>
</comment>
<dbReference type="GO" id="GO:0004803">
    <property type="term" value="F:transposase activity"/>
    <property type="evidence" value="ECO:0007669"/>
    <property type="project" value="InterPro"/>
</dbReference>
<dbReference type="SUPFAM" id="SSF53098">
    <property type="entry name" value="Ribonuclease H-like"/>
    <property type="match status" value="1"/>
</dbReference>
<evidence type="ECO:0000313" key="6">
    <source>
        <dbReference type="EMBL" id="GEQ21257.1"/>
    </source>
</evidence>
<accession>A0A512TLW5</accession>
<dbReference type="PANTHER" id="PTHR33258:SF1">
    <property type="entry name" value="TRANSPOSASE INSL FOR INSERTION SEQUENCE ELEMENT IS186A-RELATED"/>
    <property type="match status" value="1"/>
</dbReference>
<dbReference type="GO" id="GO:0003677">
    <property type="term" value="F:DNA binding"/>
    <property type="evidence" value="ECO:0007669"/>
    <property type="project" value="UniProtKB-KW"/>
</dbReference>
<dbReference type="Pfam" id="PF01609">
    <property type="entry name" value="DDE_Tnp_1"/>
    <property type="match status" value="1"/>
</dbReference>
<gene>
    <name evidence="6" type="ORF">CBU02nite_17630</name>
</gene>
<evidence type="ECO:0000256" key="2">
    <source>
        <dbReference type="ARBA" id="ARBA00022578"/>
    </source>
</evidence>
<dbReference type="AlphaFoldDB" id="A0A512TLW5"/>
<keyword evidence="2" id="KW-0815">Transposition</keyword>
<dbReference type="InterPro" id="IPR047952">
    <property type="entry name" value="Transpos_IS4"/>
</dbReference>
<dbReference type="RefSeq" id="WP_146868375.1">
    <property type="nucleotide sequence ID" value="NZ_BKBC01000019.1"/>
</dbReference>
<evidence type="ECO:0000313" key="7">
    <source>
        <dbReference type="Proteomes" id="UP000321089"/>
    </source>
</evidence>
<dbReference type="InterPro" id="IPR012337">
    <property type="entry name" value="RNaseH-like_sf"/>
</dbReference>
<feature type="domain" description="Transposase IS4-like" evidence="5">
    <location>
        <begin position="116"/>
        <end position="327"/>
    </location>
</feature>
<sequence>MAKINNFKEGIRRSNEIINDIMFLYKFRVKETYFTRMGRSKMKFNDIILFILNFVKRSLQIELDDFFDKVHKSDIRITKQAFSKARRKVSPKAFIHLLNEVNKWFYNDTPFNKYRGYRLLAIDGTVLQIHDSEKLRNVFGYIENQNSEVARARASALYDIENDMIIASKLGHYRTGEREIAEELINEMCEIGTYNDLILFDRGYPSHDFIKFIESKKIKYLMRVSTGFFKVVVNAPNADQIIDVSYKGHTLNMRVLKFKLDSGIVETLITNIFDESFSVADFKELYFRRWGIEVKYNEIKNKLQIENFTGETPIAIEQDFYATMYLANMVALAKKDANQVIEEEYKEKGLKYEYKVNTNILIGKLKDTLITMIATNNPWKRSRMLKHIEEEIERNVIPVRPDRKFERKNHKSTQMVNRMNKKRAL</sequence>
<dbReference type="GO" id="GO:0006313">
    <property type="term" value="P:DNA transposition"/>
    <property type="evidence" value="ECO:0007669"/>
    <property type="project" value="InterPro"/>
</dbReference>
<evidence type="ECO:0000259" key="5">
    <source>
        <dbReference type="Pfam" id="PF01609"/>
    </source>
</evidence>
<protein>
    <recommendedName>
        <fullName evidence="5">Transposase IS4-like domain-containing protein</fullName>
    </recommendedName>
</protein>
<dbReference type="Proteomes" id="UP000321089">
    <property type="component" value="Unassembled WGS sequence"/>
</dbReference>
<keyword evidence="3" id="KW-0238">DNA-binding</keyword>
<dbReference type="PANTHER" id="PTHR33258">
    <property type="entry name" value="TRANSPOSASE INSL FOR INSERTION SEQUENCE ELEMENT IS186A-RELATED"/>
    <property type="match status" value="1"/>
</dbReference>
<dbReference type="InterPro" id="IPR002559">
    <property type="entry name" value="Transposase_11"/>
</dbReference>
<dbReference type="EMBL" id="BKBC01000019">
    <property type="protein sequence ID" value="GEQ21257.1"/>
    <property type="molecule type" value="Genomic_DNA"/>
</dbReference>
<evidence type="ECO:0000256" key="3">
    <source>
        <dbReference type="ARBA" id="ARBA00023125"/>
    </source>
</evidence>
<name>A0A512TLW5_CLOBU</name>
<organism evidence="6 7">
    <name type="scientific">Clostridium butyricum</name>
    <dbReference type="NCBI Taxonomy" id="1492"/>
    <lineage>
        <taxon>Bacteria</taxon>
        <taxon>Bacillati</taxon>
        <taxon>Bacillota</taxon>
        <taxon>Clostridia</taxon>
        <taxon>Eubacteriales</taxon>
        <taxon>Clostridiaceae</taxon>
        <taxon>Clostridium</taxon>
    </lineage>
</organism>
<evidence type="ECO:0000256" key="4">
    <source>
        <dbReference type="ARBA" id="ARBA00023172"/>
    </source>
</evidence>